<dbReference type="VEuPathDB" id="VectorBase:CSON007886"/>
<proteinExistence type="inferred from homology"/>
<dbReference type="PRINTS" id="PR00473">
    <property type="entry name" value="GALCTOKINASE"/>
</dbReference>
<dbReference type="PROSITE" id="PS00627">
    <property type="entry name" value="GHMP_KINASES_ATP"/>
    <property type="match status" value="1"/>
</dbReference>
<dbReference type="GO" id="GO:0006012">
    <property type="term" value="P:galactose metabolic process"/>
    <property type="evidence" value="ECO:0007669"/>
    <property type="project" value="InterPro"/>
</dbReference>
<evidence type="ECO:0000256" key="4">
    <source>
        <dbReference type="ARBA" id="ARBA00022741"/>
    </source>
</evidence>
<reference evidence="12" key="1">
    <citation type="submission" date="2018-04" db="EMBL/GenBank/DDBJ databases">
        <authorList>
            <person name="Go L.Y."/>
            <person name="Mitchell J.A."/>
        </authorList>
    </citation>
    <scope>NUCLEOTIDE SEQUENCE</scope>
    <source>
        <tissue evidence="12">Whole organism</tissue>
    </source>
</reference>
<comment type="similarity">
    <text evidence="1">Belongs to the GHMP kinase family. GalK subfamily.</text>
</comment>
<evidence type="ECO:0000313" key="12">
    <source>
        <dbReference type="EMBL" id="SSX14997.1"/>
    </source>
</evidence>
<dbReference type="InterPro" id="IPR013750">
    <property type="entry name" value="GHMP_kinase_C_dom"/>
</dbReference>
<sequence>MATKLHSFEETLLTGLNTFRSVYLSAPTIVACAPGRVNLIGEHVDYNDGYVLPMALPMVTLVIGKLNGTEECEVVTCCDGADEPRRTRFNMRNLAPGHPKWVNYMKGVIHHYGFPLQQGFNAVVITNVPIGGGLSSSAALEVATLKFMEAATGIVHSKLTDKALICQKAEHTFCDMPCGIMDQLISITGKKDHAVLIDCQTLETTVLPFMSRTLVVLICNSNVKHELSSSEYPTRRAQCNQALTYMGLSSYKEAKEDHLAMLKKYDEVFLKRARHVITEIKRTCDAAHALKTQNFEKLGKLMVASHNSLRDDFEVSCKELDTLVDIANKCEGVLGSRMTGGGFGGCTVTLVTRSDVENVISKMDEEYTKETGIKADFYICEPSEGARLIDLNNLNL</sequence>
<keyword evidence="4" id="KW-0547">Nucleotide-binding</keyword>
<dbReference type="InterPro" id="IPR036554">
    <property type="entry name" value="GHMP_kinase_C_sf"/>
</dbReference>
<evidence type="ECO:0000256" key="7">
    <source>
        <dbReference type="ARBA" id="ARBA00022842"/>
    </source>
</evidence>
<gene>
    <name evidence="12" type="primary">CSON007886</name>
</gene>
<evidence type="ECO:0000256" key="1">
    <source>
        <dbReference type="ARBA" id="ARBA00006566"/>
    </source>
</evidence>
<dbReference type="InterPro" id="IPR019741">
    <property type="entry name" value="Galactokinase_CS"/>
</dbReference>
<dbReference type="PIRSF" id="PIRSF000530">
    <property type="entry name" value="Galactokinase"/>
    <property type="match status" value="1"/>
</dbReference>
<evidence type="ECO:0000313" key="13">
    <source>
        <dbReference type="EMBL" id="SSX34383.1"/>
    </source>
</evidence>
<dbReference type="EMBL" id="UFQT01002974">
    <property type="protein sequence ID" value="SSX34383.1"/>
    <property type="molecule type" value="Genomic_DNA"/>
</dbReference>
<evidence type="ECO:0000256" key="3">
    <source>
        <dbReference type="ARBA" id="ARBA00022723"/>
    </source>
</evidence>
<evidence type="ECO:0000259" key="10">
    <source>
        <dbReference type="Pfam" id="PF08544"/>
    </source>
</evidence>
<dbReference type="Pfam" id="PF00288">
    <property type="entry name" value="GHMP_kinases_N"/>
    <property type="match status" value="1"/>
</dbReference>
<dbReference type="SUPFAM" id="SSF55060">
    <property type="entry name" value="GHMP Kinase, C-terminal domain"/>
    <property type="match status" value="1"/>
</dbReference>
<dbReference type="GO" id="GO:0004335">
    <property type="term" value="F:galactokinase activity"/>
    <property type="evidence" value="ECO:0007669"/>
    <property type="project" value="InterPro"/>
</dbReference>
<feature type="domain" description="Galactokinase N-terminal" evidence="11">
    <location>
        <begin position="18"/>
        <end position="64"/>
    </location>
</feature>
<dbReference type="Pfam" id="PF10509">
    <property type="entry name" value="GalKase_gal_bdg"/>
    <property type="match status" value="1"/>
</dbReference>
<keyword evidence="2" id="KW-0808">Transferase</keyword>
<keyword evidence="8" id="KW-0119">Carbohydrate metabolism</keyword>
<keyword evidence="6" id="KW-0067">ATP-binding</keyword>
<dbReference type="PRINTS" id="PR00959">
    <property type="entry name" value="MEVGALKINASE"/>
</dbReference>
<dbReference type="InterPro" id="IPR006204">
    <property type="entry name" value="GHMP_kinase_N_dom"/>
</dbReference>
<dbReference type="Gene3D" id="3.30.230.10">
    <property type="match status" value="1"/>
</dbReference>
<dbReference type="PANTHER" id="PTHR10457">
    <property type="entry name" value="MEVALONATE KINASE/GALACTOKINASE"/>
    <property type="match status" value="1"/>
</dbReference>
<organism evidence="12">
    <name type="scientific">Culicoides sonorensis</name>
    <name type="common">Biting midge</name>
    <dbReference type="NCBI Taxonomy" id="179676"/>
    <lineage>
        <taxon>Eukaryota</taxon>
        <taxon>Metazoa</taxon>
        <taxon>Ecdysozoa</taxon>
        <taxon>Arthropoda</taxon>
        <taxon>Hexapoda</taxon>
        <taxon>Insecta</taxon>
        <taxon>Pterygota</taxon>
        <taxon>Neoptera</taxon>
        <taxon>Endopterygota</taxon>
        <taxon>Diptera</taxon>
        <taxon>Nematocera</taxon>
        <taxon>Chironomoidea</taxon>
        <taxon>Ceratopogonidae</taxon>
        <taxon>Ceratopogoninae</taxon>
        <taxon>Culicoides</taxon>
        <taxon>Monoculicoides</taxon>
    </lineage>
</organism>
<dbReference type="PANTHER" id="PTHR10457:SF7">
    <property type="entry name" value="GALACTOKINASE-RELATED"/>
    <property type="match status" value="1"/>
</dbReference>
<dbReference type="PROSITE" id="PS00106">
    <property type="entry name" value="GALACTOKINASE"/>
    <property type="match status" value="1"/>
</dbReference>
<keyword evidence="5" id="KW-0418">Kinase</keyword>
<dbReference type="PROSITE" id="PS51257">
    <property type="entry name" value="PROKAR_LIPOPROTEIN"/>
    <property type="match status" value="1"/>
</dbReference>
<accession>A0A336LE10</accession>
<dbReference type="InterPro" id="IPR000705">
    <property type="entry name" value="Galactokinase"/>
</dbReference>
<keyword evidence="7" id="KW-0460">Magnesium</keyword>
<dbReference type="Pfam" id="PF08544">
    <property type="entry name" value="GHMP_kinases_C"/>
    <property type="match status" value="1"/>
</dbReference>
<dbReference type="GO" id="GO:0046872">
    <property type="term" value="F:metal ion binding"/>
    <property type="evidence" value="ECO:0007669"/>
    <property type="project" value="UniProtKB-KW"/>
</dbReference>
<dbReference type="SUPFAM" id="SSF54211">
    <property type="entry name" value="Ribosomal protein S5 domain 2-like"/>
    <property type="match status" value="1"/>
</dbReference>
<dbReference type="AlphaFoldDB" id="A0A336LE10"/>
<dbReference type="Gene3D" id="3.30.70.890">
    <property type="entry name" value="GHMP kinase, C-terminal domain"/>
    <property type="match status" value="1"/>
</dbReference>
<reference evidence="13" key="2">
    <citation type="submission" date="2018-07" db="EMBL/GenBank/DDBJ databases">
        <authorList>
            <person name="Quirk P.G."/>
            <person name="Krulwich T.A."/>
        </authorList>
    </citation>
    <scope>NUCLEOTIDE SEQUENCE</scope>
</reference>
<dbReference type="FunFam" id="3.30.70.890:FF:000001">
    <property type="entry name" value="Galactokinase"/>
    <property type="match status" value="1"/>
</dbReference>
<evidence type="ECO:0000256" key="5">
    <source>
        <dbReference type="ARBA" id="ARBA00022777"/>
    </source>
</evidence>
<dbReference type="OMA" id="VMPCAIN"/>
<dbReference type="InterPro" id="IPR006203">
    <property type="entry name" value="GHMP_knse_ATP-bd_CS"/>
</dbReference>
<evidence type="ECO:0000256" key="6">
    <source>
        <dbReference type="ARBA" id="ARBA00022840"/>
    </source>
</evidence>
<name>A0A336LE10_CULSO</name>
<dbReference type="InterPro" id="IPR014721">
    <property type="entry name" value="Ribsml_uS5_D2-typ_fold_subgr"/>
</dbReference>
<feature type="domain" description="GHMP kinase N-terminal" evidence="9">
    <location>
        <begin position="103"/>
        <end position="189"/>
    </location>
</feature>
<dbReference type="InterPro" id="IPR006206">
    <property type="entry name" value="Mevalonate/galactokinase"/>
</dbReference>
<dbReference type="GO" id="GO:0005829">
    <property type="term" value="C:cytosol"/>
    <property type="evidence" value="ECO:0007669"/>
    <property type="project" value="TreeGrafter"/>
</dbReference>
<dbReference type="NCBIfam" id="TIGR00131">
    <property type="entry name" value="gal_kin"/>
    <property type="match status" value="1"/>
</dbReference>
<evidence type="ECO:0000259" key="9">
    <source>
        <dbReference type="Pfam" id="PF00288"/>
    </source>
</evidence>
<dbReference type="FunFam" id="3.30.230.10:FF:000040">
    <property type="entry name" value="Galactokinase 1"/>
    <property type="match status" value="1"/>
</dbReference>
<dbReference type="InterPro" id="IPR019539">
    <property type="entry name" value="GalKase_N"/>
</dbReference>
<protein>
    <submittedName>
        <fullName evidence="12">CSON007886 protein</fullName>
    </submittedName>
</protein>
<evidence type="ECO:0000259" key="11">
    <source>
        <dbReference type="Pfam" id="PF10509"/>
    </source>
</evidence>
<dbReference type="GO" id="GO:0005524">
    <property type="term" value="F:ATP binding"/>
    <property type="evidence" value="ECO:0007669"/>
    <property type="project" value="UniProtKB-KW"/>
</dbReference>
<keyword evidence="3" id="KW-0479">Metal-binding</keyword>
<dbReference type="EMBL" id="UFQS01002974">
    <property type="protein sequence ID" value="SSX14997.1"/>
    <property type="molecule type" value="Genomic_DNA"/>
</dbReference>
<evidence type="ECO:0000256" key="8">
    <source>
        <dbReference type="ARBA" id="ARBA00023277"/>
    </source>
</evidence>
<dbReference type="InterPro" id="IPR020568">
    <property type="entry name" value="Ribosomal_Su5_D2-typ_SF"/>
</dbReference>
<evidence type="ECO:0000256" key="2">
    <source>
        <dbReference type="ARBA" id="ARBA00022679"/>
    </source>
</evidence>
<feature type="domain" description="GHMP kinase C-terminal" evidence="10">
    <location>
        <begin position="287"/>
        <end position="367"/>
    </location>
</feature>